<dbReference type="FunFam" id="1.10.150.50:FF:000082">
    <property type="entry name" value="Polarized growth protein boi2"/>
    <property type="match status" value="1"/>
</dbReference>
<dbReference type="PROSITE" id="PS50002">
    <property type="entry name" value="SH3"/>
    <property type="match status" value="1"/>
</dbReference>
<organism evidence="6 7">
    <name type="scientific">Cryphonectria parasitica (strain ATCC 38755 / EP155)</name>
    <dbReference type="NCBI Taxonomy" id="660469"/>
    <lineage>
        <taxon>Eukaryota</taxon>
        <taxon>Fungi</taxon>
        <taxon>Dikarya</taxon>
        <taxon>Ascomycota</taxon>
        <taxon>Pezizomycotina</taxon>
        <taxon>Sordariomycetes</taxon>
        <taxon>Sordariomycetidae</taxon>
        <taxon>Diaporthales</taxon>
        <taxon>Cryphonectriaceae</taxon>
        <taxon>Cryphonectria-Endothia species complex</taxon>
        <taxon>Cryphonectria</taxon>
    </lineage>
</organism>
<dbReference type="OrthoDB" id="73680at2759"/>
<dbReference type="InterPro" id="IPR036028">
    <property type="entry name" value="SH3-like_dom_sf"/>
</dbReference>
<feature type="region of interest" description="Disordered" evidence="3">
    <location>
        <begin position="472"/>
        <end position="515"/>
    </location>
</feature>
<feature type="compositionally biased region" description="Low complexity" evidence="3">
    <location>
        <begin position="89"/>
        <end position="118"/>
    </location>
</feature>
<dbReference type="InterPro" id="IPR001452">
    <property type="entry name" value="SH3_domain"/>
</dbReference>
<accession>A0A9P5CJ59</accession>
<dbReference type="InterPro" id="IPR013761">
    <property type="entry name" value="SAM/pointed_sf"/>
</dbReference>
<dbReference type="Gene3D" id="2.30.30.40">
    <property type="entry name" value="SH3 Domains"/>
    <property type="match status" value="1"/>
</dbReference>
<keyword evidence="7" id="KW-1185">Reference proteome</keyword>
<feature type="non-terminal residue" evidence="6">
    <location>
        <position position="515"/>
    </location>
</feature>
<evidence type="ECO:0000256" key="1">
    <source>
        <dbReference type="ARBA" id="ARBA00022443"/>
    </source>
</evidence>
<dbReference type="CDD" id="cd09535">
    <property type="entry name" value="SAM_BOI-like_fungal"/>
    <property type="match status" value="1"/>
</dbReference>
<dbReference type="SMART" id="SM00326">
    <property type="entry name" value="SH3"/>
    <property type="match status" value="1"/>
</dbReference>
<evidence type="ECO:0000313" key="6">
    <source>
        <dbReference type="EMBL" id="KAF3761059.1"/>
    </source>
</evidence>
<evidence type="ECO:0008006" key="8">
    <source>
        <dbReference type="Google" id="ProtNLM"/>
    </source>
</evidence>
<keyword evidence="1 2" id="KW-0728">SH3 domain</keyword>
<dbReference type="CDD" id="cd11886">
    <property type="entry name" value="SH3_BOI"/>
    <property type="match status" value="1"/>
</dbReference>
<feature type="compositionally biased region" description="Polar residues" evidence="3">
    <location>
        <begin position="492"/>
        <end position="501"/>
    </location>
</feature>
<dbReference type="PROSITE" id="PS50105">
    <property type="entry name" value="SAM_DOMAIN"/>
    <property type="match status" value="1"/>
</dbReference>
<dbReference type="AlphaFoldDB" id="A0A9P5CJ59"/>
<dbReference type="EMBL" id="MU032352">
    <property type="protein sequence ID" value="KAF3761059.1"/>
    <property type="molecule type" value="Genomic_DNA"/>
</dbReference>
<name>A0A9P5CJ59_CRYP1</name>
<evidence type="ECO:0000256" key="2">
    <source>
        <dbReference type="PROSITE-ProRule" id="PRU00192"/>
    </source>
</evidence>
<evidence type="ECO:0000256" key="3">
    <source>
        <dbReference type="SAM" id="MobiDB-lite"/>
    </source>
</evidence>
<dbReference type="GeneID" id="63835626"/>
<dbReference type="SMART" id="SM00454">
    <property type="entry name" value="SAM"/>
    <property type="match status" value="1"/>
</dbReference>
<feature type="region of interest" description="Disordered" evidence="3">
    <location>
        <begin position="62"/>
        <end position="129"/>
    </location>
</feature>
<evidence type="ECO:0000259" key="4">
    <source>
        <dbReference type="PROSITE" id="PS50002"/>
    </source>
</evidence>
<reference evidence="6" key="1">
    <citation type="journal article" date="2020" name="Phytopathology">
        <title>Genome sequence of the chestnut blight fungus Cryphonectria parasitica EP155: A fundamental resource for an archetypical invasive plant pathogen.</title>
        <authorList>
            <person name="Crouch J.A."/>
            <person name="Dawe A."/>
            <person name="Aerts A."/>
            <person name="Barry K."/>
            <person name="Churchill A.C.L."/>
            <person name="Grimwood J."/>
            <person name="Hillman B."/>
            <person name="Milgroom M.G."/>
            <person name="Pangilinan J."/>
            <person name="Smith M."/>
            <person name="Salamov A."/>
            <person name="Schmutz J."/>
            <person name="Yadav J."/>
            <person name="Grigoriev I.V."/>
            <person name="Nuss D."/>
        </authorList>
    </citation>
    <scope>NUCLEOTIDE SEQUENCE</scope>
    <source>
        <strain evidence="6">EP155</strain>
    </source>
</reference>
<sequence>MAAPGAARPEVGDILLVIHDFTARSSDELTLAKGDRVELVERDDEFGDGWFLGKHLTNGNSGLFPEVYTRPAPKNTTTAIPSKPPAKAPEPQATPTQPTPAAVSSEQAQPSSLPAQSSPTPPPLTSVSVPNVAAISNPQATSGIGHPALHETLNVIDEHIDDLRLGPGNGSSRTINDSGSEYSSHIGHRLSYIQGEETDEEEEGTHSRLEVESWNPDQVAEYLFTSGVEKHHCEVFRDQEISGEVLLGMDQTSLFIKAFDLGSVGRRLKTWQKIKSLQDEVSGLVGRRGTLSYGSEAGSDGGGRRTRSRNNTVTGSIGSISKLPPIDDRPLSQQKRRSIASTPKLDPTAVPGSPASQRILDSPTRPNHEKRPSAASVRDLHHSRRHSSTEFRISSTAIGNVASSTPKLMSSGTFPLAEQAHKKQPSFDRNWTLGGASVSNRPVSGSRPLSGTGFLAADAELQDSAVDLDRGYFSSTEGGKPRNVLKKRDSVASHSRNTSYTEEQRVRSATAMARH</sequence>
<dbReference type="InterPro" id="IPR001660">
    <property type="entry name" value="SAM"/>
</dbReference>
<protein>
    <recommendedName>
        <fullName evidence="8">SH3 domain-containing protein</fullName>
    </recommendedName>
</protein>
<dbReference type="InterPro" id="IPR035551">
    <property type="entry name" value="Boi1/2_SH3"/>
</dbReference>
<evidence type="ECO:0000313" key="7">
    <source>
        <dbReference type="Proteomes" id="UP000803844"/>
    </source>
</evidence>
<dbReference type="SUPFAM" id="SSF50044">
    <property type="entry name" value="SH3-domain"/>
    <property type="match status" value="1"/>
</dbReference>
<evidence type="ECO:0000259" key="5">
    <source>
        <dbReference type="PROSITE" id="PS50105"/>
    </source>
</evidence>
<proteinExistence type="predicted"/>
<dbReference type="RefSeq" id="XP_040772038.1">
    <property type="nucleotide sequence ID" value="XM_040918497.1"/>
</dbReference>
<feature type="domain" description="SAM" evidence="5">
    <location>
        <begin position="214"/>
        <end position="280"/>
    </location>
</feature>
<comment type="caution">
    <text evidence="6">The sequence shown here is derived from an EMBL/GenBank/DDBJ whole genome shotgun (WGS) entry which is preliminary data.</text>
</comment>
<dbReference type="Gene3D" id="1.10.150.50">
    <property type="entry name" value="Transcription Factor, Ets-1"/>
    <property type="match status" value="1"/>
</dbReference>
<gene>
    <name evidence="6" type="ORF">M406DRAFT_282987</name>
</gene>
<feature type="region of interest" description="Disordered" evidence="3">
    <location>
        <begin position="289"/>
        <end position="392"/>
    </location>
</feature>
<dbReference type="Pfam" id="PF07647">
    <property type="entry name" value="SAM_2"/>
    <property type="match status" value="1"/>
</dbReference>
<dbReference type="Pfam" id="PF14604">
    <property type="entry name" value="SH3_9"/>
    <property type="match status" value="1"/>
</dbReference>
<dbReference type="SUPFAM" id="SSF47769">
    <property type="entry name" value="SAM/Pointed domain"/>
    <property type="match status" value="1"/>
</dbReference>
<dbReference type="Proteomes" id="UP000803844">
    <property type="component" value="Unassembled WGS sequence"/>
</dbReference>
<feature type="domain" description="SH3" evidence="4">
    <location>
        <begin position="10"/>
        <end position="74"/>
    </location>
</feature>